<evidence type="ECO:0000313" key="5">
    <source>
        <dbReference type="EMBL" id="KAH3684713.1"/>
    </source>
</evidence>
<comment type="caution">
    <text evidence="5">The sequence shown here is derived from an EMBL/GenBank/DDBJ whole genome shotgun (WGS) entry which is preliminary data.</text>
</comment>
<feature type="region of interest" description="Disordered" evidence="4">
    <location>
        <begin position="42"/>
        <end position="61"/>
    </location>
</feature>
<organism evidence="5 6">
    <name type="scientific">Wickerhamomyces pijperi</name>
    <name type="common">Yeast</name>
    <name type="synonym">Pichia pijperi</name>
    <dbReference type="NCBI Taxonomy" id="599730"/>
    <lineage>
        <taxon>Eukaryota</taxon>
        <taxon>Fungi</taxon>
        <taxon>Dikarya</taxon>
        <taxon>Ascomycota</taxon>
        <taxon>Saccharomycotina</taxon>
        <taxon>Saccharomycetes</taxon>
        <taxon>Phaffomycetales</taxon>
        <taxon>Wickerhamomycetaceae</taxon>
        <taxon>Wickerhamomyces</taxon>
    </lineage>
</organism>
<name>A0A9P8Q5V7_WICPI</name>
<dbReference type="Proteomes" id="UP000774326">
    <property type="component" value="Unassembled WGS sequence"/>
</dbReference>
<dbReference type="InterPro" id="IPR045123">
    <property type="entry name" value="METTL14-like"/>
</dbReference>
<sequence length="479" mass="55166">MASSIQRLSHLSSSLHDDTMKRSYQQSQGPTDIMAHPQAHTQSFMNSQQHQQQQPSWNSISPMLMSRSSSPAYNQRAGAYQTHMNRKKDQPTKRSVYWEQPNPYTFNGQEAWGAVSTSSGVTLDSNPMFAKREFAFNQIVKKPAVHYNPIKQHQQHHAKPLNRSNSDERAVKMFKDNDYTNNYIHSDSKDLPVKYVRNVKNSVEGYPKLQRLFQLKENQTEKYACTPFGARVDVDNMVSTLNKWIYKDNLVFDVIMIGALTENQFIYPLLSQLPLEKLCSKPGFLFIWASAKKINELTGLLKSDGWSKKFRRSEELVFVPVTKDSPYYPKDENSCDEDSLFEKMQWHCWMCITGTVRRSTDGHLIHCNVDTDLKIENEAEPIKNFVVPNHIYKVTENFSSATRRLHIIPSRTGFNNPVKPRKGWVVMSPDVVVDNFDANRYKAEISRIGNNVPQTQEIESVRPRSPVPRSAQLNTKNSR</sequence>
<reference evidence="5" key="2">
    <citation type="submission" date="2021-01" db="EMBL/GenBank/DDBJ databases">
        <authorList>
            <person name="Schikora-Tamarit M.A."/>
        </authorList>
    </citation>
    <scope>NUCLEOTIDE SEQUENCE</scope>
    <source>
        <strain evidence="5">CBS2887</strain>
    </source>
</reference>
<evidence type="ECO:0008006" key="7">
    <source>
        <dbReference type="Google" id="ProtNLM"/>
    </source>
</evidence>
<evidence type="ECO:0000256" key="2">
    <source>
        <dbReference type="ARBA" id="ARBA00023242"/>
    </source>
</evidence>
<comment type="similarity">
    <text evidence="3">Belongs to the MT-A70-like family.</text>
</comment>
<feature type="region of interest" description="Disordered" evidence="4">
    <location>
        <begin position="1"/>
        <end position="34"/>
    </location>
</feature>
<dbReference type="AlphaFoldDB" id="A0A9P8Q5V7"/>
<reference evidence="5" key="1">
    <citation type="journal article" date="2021" name="Open Biol.">
        <title>Shared evolutionary footprints suggest mitochondrial oxidative damage underlies multiple complex I losses in fungi.</title>
        <authorList>
            <person name="Schikora-Tamarit M.A."/>
            <person name="Marcet-Houben M."/>
            <person name="Nosek J."/>
            <person name="Gabaldon T."/>
        </authorList>
    </citation>
    <scope>NUCLEOTIDE SEQUENCE</scope>
    <source>
        <strain evidence="5">CBS2887</strain>
    </source>
</reference>
<evidence type="ECO:0000256" key="1">
    <source>
        <dbReference type="ARBA" id="ARBA00004123"/>
    </source>
</evidence>
<accession>A0A9P8Q5V7</accession>
<gene>
    <name evidence="5" type="ORF">WICPIJ_004299</name>
</gene>
<evidence type="ECO:0000313" key="6">
    <source>
        <dbReference type="Proteomes" id="UP000774326"/>
    </source>
</evidence>
<dbReference type="Pfam" id="PF05063">
    <property type="entry name" value="MT-A70"/>
    <property type="match status" value="1"/>
</dbReference>
<dbReference type="InterPro" id="IPR007757">
    <property type="entry name" value="MT-A70-like"/>
</dbReference>
<dbReference type="PANTHER" id="PTHR13107">
    <property type="entry name" value="N6-ADENOSINE-METHYLTRANSFERASE NON-CATALYTIC SUBUNIT"/>
    <property type="match status" value="1"/>
</dbReference>
<keyword evidence="2" id="KW-0539">Nucleus</keyword>
<dbReference type="EMBL" id="JAEUBG010002352">
    <property type="protein sequence ID" value="KAH3684713.1"/>
    <property type="molecule type" value="Genomic_DNA"/>
</dbReference>
<dbReference type="PROSITE" id="PS51143">
    <property type="entry name" value="MT_A70"/>
    <property type="match status" value="1"/>
</dbReference>
<keyword evidence="6" id="KW-1185">Reference proteome</keyword>
<dbReference type="PROSITE" id="PS51592">
    <property type="entry name" value="SAM_MTA70L_2"/>
    <property type="match status" value="1"/>
</dbReference>
<proteinExistence type="inferred from homology"/>
<feature type="region of interest" description="Disordered" evidence="4">
    <location>
        <begin position="457"/>
        <end position="479"/>
    </location>
</feature>
<dbReference type="GO" id="GO:0036396">
    <property type="term" value="C:RNA N6-methyladenosine methyltransferase complex"/>
    <property type="evidence" value="ECO:0007669"/>
    <property type="project" value="TreeGrafter"/>
</dbReference>
<evidence type="ECO:0000256" key="3">
    <source>
        <dbReference type="PROSITE-ProRule" id="PRU00489"/>
    </source>
</evidence>
<comment type="subcellular location">
    <subcellularLocation>
        <location evidence="1">Nucleus</location>
    </subcellularLocation>
</comment>
<dbReference type="PANTHER" id="PTHR13107:SF0">
    <property type="entry name" value="N6-ADENOSINE-METHYLTRANSFERASE NON-CATALYTIC SUBUNIT"/>
    <property type="match status" value="1"/>
</dbReference>
<protein>
    <recommendedName>
        <fullName evidence="7">Karyogamy protein KAR4</fullName>
    </recommendedName>
</protein>
<dbReference type="GO" id="GO:0003729">
    <property type="term" value="F:mRNA binding"/>
    <property type="evidence" value="ECO:0007669"/>
    <property type="project" value="TreeGrafter"/>
</dbReference>
<dbReference type="OrthoDB" id="14833at2759"/>
<feature type="compositionally biased region" description="Low complexity" evidence="4">
    <location>
        <begin position="48"/>
        <end position="61"/>
    </location>
</feature>
<dbReference type="GO" id="GO:0005634">
    <property type="term" value="C:nucleus"/>
    <property type="evidence" value="ECO:0007669"/>
    <property type="project" value="UniProtKB-SubCell"/>
</dbReference>
<evidence type="ECO:0000256" key="4">
    <source>
        <dbReference type="SAM" id="MobiDB-lite"/>
    </source>
</evidence>